<gene>
    <name evidence="2" type="ORF">WMO66_05120</name>
</gene>
<dbReference type="NCBIfam" id="TIGR00762">
    <property type="entry name" value="DegV"/>
    <property type="match status" value="1"/>
</dbReference>
<dbReference type="InterPro" id="IPR003797">
    <property type="entry name" value="DegV"/>
</dbReference>
<evidence type="ECO:0000313" key="3">
    <source>
        <dbReference type="Proteomes" id="UP001491552"/>
    </source>
</evidence>
<organism evidence="2 3">
    <name type="scientific">Faecousia intestinalis</name>
    <dbReference type="NCBI Taxonomy" id="3133167"/>
    <lineage>
        <taxon>Bacteria</taxon>
        <taxon>Bacillati</taxon>
        <taxon>Bacillota</taxon>
        <taxon>Clostridia</taxon>
        <taxon>Eubacteriales</taxon>
        <taxon>Oscillospiraceae</taxon>
        <taxon>Faecousia</taxon>
    </lineage>
</organism>
<dbReference type="PANTHER" id="PTHR33434:SF2">
    <property type="entry name" value="FATTY ACID-BINDING PROTEIN TM_1468"/>
    <property type="match status" value="1"/>
</dbReference>
<sequence>MKPVRILVDSTVDLPERCRAQVRAVPLTVHFGDEELIDGVTIDRRRFYERLIESDVLPTTSQATPAAFVKEFEAVRQAGESAVVITISAELSGTYQSACIAAADYEDIYVVDSRSAAIGSGILAELALEWAADGMAAAELAGLLTKKRDDICLLGLLDTLEYLRRGGRISRTAALAGGLLGIKPVVTLENGAVTMIGKARGSKQGNNLLVQKVRESGGIDFSLPILLGYTGLSDALLQKYVADSAALWRDHCGSLEQTLLCSVIGTHTGPGVVAVAFFKNGV</sequence>
<evidence type="ECO:0000313" key="2">
    <source>
        <dbReference type="EMBL" id="MEQ2510632.1"/>
    </source>
</evidence>
<dbReference type="EMBL" id="JBBMFF010000175">
    <property type="protein sequence ID" value="MEQ2510632.1"/>
    <property type="molecule type" value="Genomic_DNA"/>
</dbReference>
<keyword evidence="3" id="KW-1185">Reference proteome</keyword>
<dbReference type="InterPro" id="IPR043168">
    <property type="entry name" value="DegV_C"/>
</dbReference>
<evidence type="ECO:0000256" key="1">
    <source>
        <dbReference type="ARBA" id="ARBA00023121"/>
    </source>
</evidence>
<proteinExistence type="predicted"/>
<dbReference type="RefSeq" id="WP_349135310.1">
    <property type="nucleotide sequence ID" value="NZ_JBBMFF010000175.1"/>
</dbReference>
<keyword evidence="1" id="KW-0446">Lipid-binding</keyword>
<comment type="caution">
    <text evidence="2">The sequence shown here is derived from an EMBL/GenBank/DDBJ whole genome shotgun (WGS) entry which is preliminary data.</text>
</comment>
<dbReference type="Pfam" id="PF02645">
    <property type="entry name" value="DegV"/>
    <property type="match status" value="1"/>
</dbReference>
<accession>A0ABV1G5J1</accession>
<name>A0ABV1G5J1_9FIRM</name>
<dbReference type="Gene3D" id="3.30.1180.10">
    <property type="match status" value="1"/>
</dbReference>
<dbReference type="PROSITE" id="PS51482">
    <property type="entry name" value="DEGV"/>
    <property type="match status" value="1"/>
</dbReference>
<dbReference type="SUPFAM" id="SSF82549">
    <property type="entry name" value="DAK1/DegV-like"/>
    <property type="match status" value="1"/>
</dbReference>
<dbReference type="InterPro" id="IPR050270">
    <property type="entry name" value="DegV_domain_contain"/>
</dbReference>
<protein>
    <submittedName>
        <fullName evidence="2">DegV family protein</fullName>
    </submittedName>
</protein>
<dbReference type="PANTHER" id="PTHR33434">
    <property type="entry name" value="DEGV DOMAIN-CONTAINING PROTEIN DR_1986-RELATED"/>
    <property type="match status" value="1"/>
</dbReference>
<reference evidence="2 3" key="1">
    <citation type="submission" date="2024-03" db="EMBL/GenBank/DDBJ databases">
        <title>Human intestinal bacterial collection.</title>
        <authorList>
            <person name="Pauvert C."/>
            <person name="Hitch T.C.A."/>
            <person name="Clavel T."/>
        </authorList>
    </citation>
    <scope>NUCLEOTIDE SEQUENCE [LARGE SCALE GENOMIC DNA]</scope>
    <source>
        <strain evidence="2 3">CLA-AA-H192</strain>
    </source>
</reference>
<dbReference type="Gene3D" id="3.40.50.10170">
    <property type="match status" value="1"/>
</dbReference>
<dbReference type="Proteomes" id="UP001491552">
    <property type="component" value="Unassembled WGS sequence"/>
</dbReference>